<dbReference type="EMBL" id="BK015267">
    <property type="protein sequence ID" value="DAD98794.1"/>
    <property type="molecule type" value="Genomic_DNA"/>
</dbReference>
<organism evidence="1">
    <name type="scientific">Siphoviridae sp. ctINK4</name>
    <dbReference type="NCBI Taxonomy" id="2825428"/>
    <lineage>
        <taxon>Viruses</taxon>
        <taxon>Duplodnaviria</taxon>
        <taxon>Heunggongvirae</taxon>
        <taxon>Uroviricota</taxon>
        <taxon>Caudoviricetes</taxon>
    </lineage>
</organism>
<proteinExistence type="predicted"/>
<reference evidence="1" key="1">
    <citation type="journal article" date="2021" name="Proc. Natl. Acad. Sci. U.S.A.">
        <title>A Catalog of Tens of Thousands of Viruses from Human Metagenomes Reveals Hidden Associations with Chronic Diseases.</title>
        <authorList>
            <person name="Tisza M.J."/>
            <person name="Buck C.B."/>
        </authorList>
    </citation>
    <scope>NUCLEOTIDE SEQUENCE</scope>
    <source>
        <strain evidence="1">CtINK4</strain>
    </source>
</reference>
<evidence type="ECO:0000313" key="1">
    <source>
        <dbReference type="EMBL" id="DAD98794.1"/>
    </source>
</evidence>
<protein>
    <submittedName>
        <fullName evidence="1">Uncharacterized protein</fullName>
    </submittedName>
</protein>
<accession>A0A8S5NX52</accession>
<name>A0A8S5NX52_9CAUD</name>
<sequence>MGLDSAYVESYKWIMKDDLFKEYIYVQTN</sequence>